<protein>
    <submittedName>
        <fullName evidence="1">Uncharacterized protein</fullName>
    </submittedName>
</protein>
<dbReference type="Proteomes" id="UP000473854">
    <property type="component" value="Unassembled WGS sequence"/>
</dbReference>
<dbReference type="RefSeq" id="WP_154771978.1">
    <property type="nucleotide sequence ID" value="NZ_WLYL01000004.1"/>
</dbReference>
<dbReference type="AlphaFoldDB" id="A0A6L6GD89"/>
<organism evidence="1 2">
    <name type="scientific">Acinetobacter faecalis</name>
    <dbReference type="NCBI Taxonomy" id="2665161"/>
    <lineage>
        <taxon>Bacteria</taxon>
        <taxon>Pseudomonadati</taxon>
        <taxon>Pseudomonadota</taxon>
        <taxon>Gammaproteobacteria</taxon>
        <taxon>Moraxellales</taxon>
        <taxon>Moraxellaceae</taxon>
        <taxon>Acinetobacter</taxon>
    </lineage>
</organism>
<gene>
    <name evidence="1" type="ORF">GIX10_02570</name>
</gene>
<accession>A0A6L6GD89</accession>
<comment type="caution">
    <text evidence="1">The sequence shown here is derived from an EMBL/GenBank/DDBJ whole genome shotgun (WGS) entry which is preliminary data.</text>
</comment>
<evidence type="ECO:0000313" key="2">
    <source>
        <dbReference type="Proteomes" id="UP000473854"/>
    </source>
</evidence>
<sequence>MNNIEKTKYIEELKELTANLEHGSLSLFETAQAKKRIQDICTLFDEPIFQKYLPQNAIKNEVKVIESTLSQRGTHNYTLAVQELKKPEPEPPIEESKPLTTDEALQPENLQQETPILSDIPPIQTATPKLENVNIDGTNYSVKPILLKDNETSLYEFSISEHSNNIVLINEANIENLINHPIFMAEETTDTRSFTQYIIYMCAESEIEAIASLKTYSQNLSCEISAIRQLKWQDLKNALNSNDTLFKAYISSNKIVWQQSQYLPFIPQNLFSNRKFIFFEEDEAQINTPLLFLEERGKIRLICGTNRLLLNEQDVAYPFITFTRQQGLNWQMIQEIITSLPQPIVTLDLLNALQKKIENP</sequence>
<proteinExistence type="predicted"/>
<evidence type="ECO:0000313" key="1">
    <source>
        <dbReference type="EMBL" id="MTD10337.1"/>
    </source>
</evidence>
<name>A0A6L6GD89_9GAMM</name>
<reference evidence="1 2" key="1">
    <citation type="submission" date="2019-11" db="EMBL/GenBank/DDBJ databases">
        <authorList>
            <person name="An D."/>
        </authorList>
    </citation>
    <scope>NUCLEOTIDE SEQUENCE [LARGE SCALE GENOMIC DNA]</scope>
    <source>
        <strain evidence="1 2">YIM 103518</strain>
    </source>
</reference>
<dbReference type="EMBL" id="WLYL01000004">
    <property type="protein sequence ID" value="MTD10337.1"/>
    <property type="molecule type" value="Genomic_DNA"/>
</dbReference>